<dbReference type="EMBL" id="JAVIJP010000005">
    <property type="protein sequence ID" value="KAL3652583.1"/>
    <property type="molecule type" value="Genomic_DNA"/>
</dbReference>
<reference evidence="4" key="1">
    <citation type="journal article" date="2024" name="IScience">
        <title>Strigolactones Initiate the Formation of Haustorium-like Structures in Castilleja.</title>
        <authorList>
            <person name="Buerger M."/>
            <person name="Peterson D."/>
            <person name="Chory J."/>
        </authorList>
    </citation>
    <scope>NUCLEOTIDE SEQUENCE [LARGE SCALE GENOMIC DNA]</scope>
</reference>
<evidence type="ECO:0000256" key="1">
    <source>
        <dbReference type="SAM" id="MobiDB-lite"/>
    </source>
</evidence>
<dbReference type="InterPro" id="IPR019557">
    <property type="entry name" value="AminoTfrase-like_pln_mobile"/>
</dbReference>
<organism evidence="3 4">
    <name type="scientific">Castilleja foliolosa</name>
    <dbReference type="NCBI Taxonomy" id="1961234"/>
    <lineage>
        <taxon>Eukaryota</taxon>
        <taxon>Viridiplantae</taxon>
        <taxon>Streptophyta</taxon>
        <taxon>Embryophyta</taxon>
        <taxon>Tracheophyta</taxon>
        <taxon>Spermatophyta</taxon>
        <taxon>Magnoliopsida</taxon>
        <taxon>eudicotyledons</taxon>
        <taxon>Gunneridae</taxon>
        <taxon>Pentapetalae</taxon>
        <taxon>asterids</taxon>
        <taxon>lamiids</taxon>
        <taxon>Lamiales</taxon>
        <taxon>Orobanchaceae</taxon>
        <taxon>Pedicularideae</taxon>
        <taxon>Castillejinae</taxon>
        <taxon>Castilleja</taxon>
    </lineage>
</organism>
<dbReference type="Pfam" id="PF10536">
    <property type="entry name" value="PMD"/>
    <property type="match status" value="1"/>
</dbReference>
<accession>A0ABD3EDS6</accession>
<feature type="region of interest" description="Disordered" evidence="1">
    <location>
        <begin position="191"/>
        <end position="211"/>
    </location>
</feature>
<dbReference type="AlphaFoldDB" id="A0ABD3EDS6"/>
<dbReference type="PANTHER" id="PTHR46033:SF8">
    <property type="entry name" value="PROTEIN MAINTENANCE OF MERISTEMS-LIKE"/>
    <property type="match status" value="1"/>
</dbReference>
<dbReference type="InterPro" id="IPR044824">
    <property type="entry name" value="MAIN-like"/>
</dbReference>
<name>A0ABD3EDS6_9LAMI</name>
<evidence type="ECO:0000313" key="4">
    <source>
        <dbReference type="Proteomes" id="UP001632038"/>
    </source>
</evidence>
<sequence>MEQGEQKIRAVEEISITSWICERFPSLRSALNVDYVVGQPLAFRWSPNIHVDPSLCILQSYREMLDLMTADQVIWCPYDTDIRAHFPLSSVTYYHGCISAHDVVEPYNPDRVLRQFGYIQTIPRDPVRAGDIPRGDSRAKVLLSSLAPYYDMWRGHVLPSEVFIRRAAPPWEFVPAYMSWYRKSSHPIIQNPEKRSSGAWRPTVTTSDPGR</sequence>
<protein>
    <recommendedName>
        <fullName evidence="2">Aminotransferase-like plant mobile domain-containing protein</fullName>
    </recommendedName>
</protein>
<comment type="caution">
    <text evidence="3">The sequence shown here is derived from an EMBL/GenBank/DDBJ whole genome shotgun (WGS) entry which is preliminary data.</text>
</comment>
<keyword evidence="4" id="KW-1185">Reference proteome</keyword>
<evidence type="ECO:0000259" key="2">
    <source>
        <dbReference type="Pfam" id="PF10536"/>
    </source>
</evidence>
<evidence type="ECO:0000313" key="3">
    <source>
        <dbReference type="EMBL" id="KAL3652583.1"/>
    </source>
</evidence>
<dbReference type="PANTHER" id="PTHR46033">
    <property type="entry name" value="PROTEIN MAIN-LIKE 2"/>
    <property type="match status" value="1"/>
</dbReference>
<gene>
    <name evidence="3" type="ORF">CASFOL_002264</name>
</gene>
<proteinExistence type="predicted"/>
<dbReference type="Proteomes" id="UP001632038">
    <property type="component" value="Unassembled WGS sequence"/>
</dbReference>
<feature type="domain" description="Aminotransferase-like plant mobile" evidence="2">
    <location>
        <begin position="18"/>
        <end position="181"/>
    </location>
</feature>